<evidence type="ECO:0000256" key="2">
    <source>
        <dbReference type="ARBA" id="ARBA00022448"/>
    </source>
</evidence>
<evidence type="ECO:0000256" key="6">
    <source>
        <dbReference type="ARBA" id="ARBA00023136"/>
    </source>
</evidence>
<accession>A0A1V4ETL5</accession>
<dbReference type="InterPro" id="IPR000515">
    <property type="entry name" value="MetI-like"/>
</dbReference>
<dbReference type="Proteomes" id="UP000190229">
    <property type="component" value="Unassembled WGS sequence"/>
</dbReference>
<dbReference type="AlphaFoldDB" id="A0A1V4ETL5"/>
<reference evidence="9 10" key="1">
    <citation type="submission" date="2017-02" db="EMBL/GenBank/DDBJ databases">
        <title>Draft genome of Acidibacillus ferrooxidans Huett2.</title>
        <authorList>
            <person name="Schopf S."/>
        </authorList>
    </citation>
    <scope>NUCLEOTIDE SEQUENCE [LARGE SCALE GENOMIC DNA]</scope>
    <source>
        <strain evidence="9 10">Huett2</strain>
    </source>
</reference>
<sequence>MQMTARVIISKGAINLILIVIGMLFVVPLLWVITAAFSQNASLSVQWPQPFSMASFKQVLTASNGLAFLNSFYLSIGTAVATVFIATVAAYPLSRYQLRFKKPFLYTILFATGLPITAMMVPVYEVYNALNLVDSLFWTGTFLVASSLPFAIWMMKNFMDSVPTELEEAAWVDGASVLGSLVRVILPLMRPGLAAVGIFIFVGAWGNFFVPFVLIQSSNLDPAAVTIYQFFSEYGMVAYGQLAAYSILYTIPVVVLYIFSSRWLGGAFNFGGAVKG</sequence>
<feature type="transmembrane region" description="Helical" evidence="7">
    <location>
        <begin position="236"/>
        <end position="259"/>
    </location>
</feature>
<keyword evidence="6 7" id="KW-0472">Membrane</keyword>
<keyword evidence="5 7" id="KW-1133">Transmembrane helix</keyword>
<evidence type="ECO:0000256" key="5">
    <source>
        <dbReference type="ARBA" id="ARBA00022989"/>
    </source>
</evidence>
<dbReference type="GO" id="GO:0005886">
    <property type="term" value="C:plasma membrane"/>
    <property type="evidence" value="ECO:0007669"/>
    <property type="project" value="UniProtKB-SubCell"/>
</dbReference>
<gene>
    <name evidence="9" type="ORF">B2M26_07430</name>
</gene>
<evidence type="ECO:0000256" key="4">
    <source>
        <dbReference type="ARBA" id="ARBA00022692"/>
    </source>
</evidence>
<evidence type="ECO:0000256" key="1">
    <source>
        <dbReference type="ARBA" id="ARBA00004651"/>
    </source>
</evidence>
<dbReference type="PANTHER" id="PTHR32243">
    <property type="entry name" value="MALTOSE TRANSPORT SYSTEM PERMEASE-RELATED"/>
    <property type="match status" value="1"/>
</dbReference>
<evidence type="ECO:0000313" key="9">
    <source>
        <dbReference type="EMBL" id="OPG16273.1"/>
    </source>
</evidence>
<comment type="similarity">
    <text evidence="7">Belongs to the binding-protein-dependent transport system permease family.</text>
</comment>
<organism evidence="9 10">
    <name type="scientific">Ferroacidibacillus organovorans</name>
    <dbReference type="NCBI Taxonomy" id="1765683"/>
    <lineage>
        <taxon>Bacteria</taxon>
        <taxon>Bacillati</taxon>
        <taxon>Bacillota</taxon>
        <taxon>Bacilli</taxon>
        <taxon>Bacillales</taxon>
        <taxon>Alicyclobacillaceae</taxon>
        <taxon>Ferroacidibacillus</taxon>
    </lineage>
</organism>
<keyword evidence="2 7" id="KW-0813">Transport</keyword>
<evidence type="ECO:0000313" key="10">
    <source>
        <dbReference type="Proteomes" id="UP000190229"/>
    </source>
</evidence>
<evidence type="ECO:0000256" key="3">
    <source>
        <dbReference type="ARBA" id="ARBA00022475"/>
    </source>
</evidence>
<keyword evidence="3" id="KW-1003">Cell membrane</keyword>
<proteinExistence type="inferred from homology"/>
<protein>
    <submittedName>
        <fullName evidence="9">Sugar ABC transporter permease</fullName>
    </submittedName>
</protein>
<dbReference type="Pfam" id="PF00528">
    <property type="entry name" value="BPD_transp_1"/>
    <property type="match status" value="1"/>
</dbReference>
<dbReference type="InterPro" id="IPR035906">
    <property type="entry name" value="MetI-like_sf"/>
</dbReference>
<feature type="transmembrane region" description="Helical" evidence="7">
    <location>
        <begin position="104"/>
        <end position="124"/>
    </location>
</feature>
<feature type="transmembrane region" description="Helical" evidence="7">
    <location>
        <begin position="72"/>
        <end position="92"/>
    </location>
</feature>
<dbReference type="GO" id="GO:0055085">
    <property type="term" value="P:transmembrane transport"/>
    <property type="evidence" value="ECO:0007669"/>
    <property type="project" value="InterPro"/>
</dbReference>
<dbReference type="SUPFAM" id="SSF161098">
    <property type="entry name" value="MetI-like"/>
    <property type="match status" value="1"/>
</dbReference>
<feature type="transmembrane region" description="Helical" evidence="7">
    <location>
        <begin position="136"/>
        <end position="155"/>
    </location>
</feature>
<dbReference type="PANTHER" id="PTHR32243:SF18">
    <property type="entry name" value="INNER MEMBRANE ABC TRANSPORTER PERMEASE PROTEIN YCJP"/>
    <property type="match status" value="1"/>
</dbReference>
<dbReference type="EMBL" id="MWPS01000020">
    <property type="protein sequence ID" value="OPG16273.1"/>
    <property type="molecule type" value="Genomic_DNA"/>
</dbReference>
<feature type="domain" description="ABC transmembrane type-1" evidence="8">
    <location>
        <begin position="68"/>
        <end position="260"/>
    </location>
</feature>
<feature type="transmembrane region" description="Helical" evidence="7">
    <location>
        <begin position="193"/>
        <end position="216"/>
    </location>
</feature>
<comment type="subcellular location">
    <subcellularLocation>
        <location evidence="1 7">Cell membrane</location>
        <topology evidence="1 7">Multi-pass membrane protein</topology>
    </subcellularLocation>
</comment>
<feature type="transmembrane region" description="Helical" evidence="7">
    <location>
        <begin position="12"/>
        <end position="37"/>
    </location>
</feature>
<dbReference type="Gene3D" id="1.10.3720.10">
    <property type="entry name" value="MetI-like"/>
    <property type="match status" value="1"/>
</dbReference>
<keyword evidence="4 7" id="KW-0812">Transmembrane</keyword>
<evidence type="ECO:0000256" key="7">
    <source>
        <dbReference type="RuleBase" id="RU363032"/>
    </source>
</evidence>
<dbReference type="InterPro" id="IPR050901">
    <property type="entry name" value="BP-dep_ABC_trans_perm"/>
</dbReference>
<evidence type="ECO:0000259" key="8">
    <source>
        <dbReference type="PROSITE" id="PS50928"/>
    </source>
</evidence>
<dbReference type="PROSITE" id="PS50928">
    <property type="entry name" value="ABC_TM1"/>
    <property type="match status" value="1"/>
</dbReference>
<keyword evidence="10" id="KW-1185">Reference proteome</keyword>
<comment type="caution">
    <text evidence="9">The sequence shown here is derived from an EMBL/GenBank/DDBJ whole genome shotgun (WGS) entry which is preliminary data.</text>
</comment>
<dbReference type="CDD" id="cd06261">
    <property type="entry name" value="TM_PBP2"/>
    <property type="match status" value="1"/>
</dbReference>
<name>A0A1V4ETL5_9BACL</name>